<dbReference type="RefSeq" id="WP_317903228.1">
    <property type="nucleotide sequence ID" value="NZ_JAIRBC010000024.1"/>
</dbReference>
<dbReference type="EMBL" id="JAIRBC010000024">
    <property type="protein sequence ID" value="MCG2462087.1"/>
    <property type="molecule type" value="Genomic_DNA"/>
</dbReference>
<dbReference type="InterPro" id="IPR036390">
    <property type="entry name" value="WH_DNA-bd_sf"/>
</dbReference>
<keyword evidence="6" id="KW-1185">Reference proteome</keyword>
<dbReference type="InterPro" id="IPR000524">
    <property type="entry name" value="Tscrpt_reg_HTH_GntR"/>
</dbReference>
<evidence type="ECO:0000256" key="1">
    <source>
        <dbReference type="ARBA" id="ARBA00023015"/>
    </source>
</evidence>
<evidence type="ECO:0000313" key="6">
    <source>
        <dbReference type="Proteomes" id="UP001200642"/>
    </source>
</evidence>
<dbReference type="Gene3D" id="1.10.10.10">
    <property type="entry name" value="Winged helix-like DNA-binding domain superfamily/Winged helix DNA-binding domain"/>
    <property type="match status" value="1"/>
</dbReference>
<protein>
    <submittedName>
        <fullName evidence="5">GntR family transcriptional regulator</fullName>
    </submittedName>
</protein>
<dbReference type="InterPro" id="IPR046335">
    <property type="entry name" value="LacI/GalR-like_sensor"/>
</dbReference>
<gene>
    <name evidence="5" type="ORF">K8352_15110</name>
</gene>
<feature type="domain" description="HTH gntR-type" evidence="4">
    <location>
        <begin position="13"/>
        <end position="81"/>
    </location>
</feature>
<keyword evidence="2" id="KW-0238">DNA-binding</keyword>
<dbReference type="CDD" id="cd07377">
    <property type="entry name" value="WHTH_GntR"/>
    <property type="match status" value="1"/>
</dbReference>
<reference evidence="5" key="1">
    <citation type="submission" date="2023-02" db="EMBL/GenBank/DDBJ databases">
        <title>Genome of Flavobacteriaceae gen. nov. sp. strain F89.</title>
        <authorList>
            <person name="Wang Y."/>
        </authorList>
    </citation>
    <scope>NUCLEOTIDE SEQUENCE</scope>
    <source>
        <strain evidence="5">F89</strain>
    </source>
</reference>
<dbReference type="AlphaFoldDB" id="A0AAE3EW09"/>
<proteinExistence type="predicted"/>
<dbReference type="Pfam" id="PF00392">
    <property type="entry name" value="GntR"/>
    <property type="match status" value="1"/>
</dbReference>
<dbReference type="PANTHER" id="PTHR38445">
    <property type="entry name" value="HTH-TYPE TRANSCRIPTIONAL REPRESSOR YTRA"/>
    <property type="match status" value="1"/>
</dbReference>
<dbReference type="InterPro" id="IPR028082">
    <property type="entry name" value="Peripla_BP_I"/>
</dbReference>
<dbReference type="Gene3D" id="3.40.50.2300">
    <property type="match status" value="2"/>
</dbReference>
<evidence type="ECO:0000256" key="3">
    <source>
        <dbReference type="ARBA" id="ARBA00023163"/>
    </source>
</evidence>
<dbReference type="PROSITE" id="PS50949">
    <property type="entry name" value="HTH_GNTR"/>
    <property type="match status" value="1"/>
</dbReference>
<dbReference type="InterPro" id="IPR036388">
    <property type="entry name" value="WH-like_DNA-bd_sf"/>
</dbReference>
<evidence type="ECO:0000256" key="2">
    <source>
        <dbReference type="ARBA" id="ARBA00023125"/>
    </source>
</evidence>
<sequence>MISKIEVNLESNIPIYKQLINNIHHLIDTGVLKKGDFVPSLNDLSTKLQISKETVKKAYIILRDNEVLESTQGKGYFVSKEGNGRIKVLLLLDKLSTYKHVLLNSFYRVMGNKAEINIRLFNQDIEVFEHFLDQVLDSYDYYVITPHFPLDSVIQTRAINALGRVPNRKLLLLDRNIFNLPGNFSAVYQDYENDIYDGLFQGLKEIKSFNKLNIIAMPSSLYASFIIKGIIKFCVNYGIDYEIISNISSNRIQKNEVYLILNSQMDHELINLIRVAKQKGYEIGRDIGLISYNESPINEIILNGLSVLSTDFEQMGRIAAEMILEKSIKKIKCDFKLIRRSTF</sequence>
<dbReference type="Proteomes" id="UP001200642">
    <property type="component" value="Unassembled WGS sequence"/>
</dbReference>
<name>A0AAE3EW09_9FLAO</name>
<dbReference type="GO" id="GO:0003677">
    <property type="term" value="F:DNA binding"/>
    <property type="evidence" value="ECO:0007669"/>
    <property type="project" value="UniProtKB-KW"/>
</dbReference>
<organism evidence="5 6">
    <name type="scientific">Cerina litoralis</name>
    <dbReference type="NCBI Taxonomy" id="2874477"/>
    <lineage>
        <taxon>Bacteria</taxon>
        <taxon>Pseudomonadati</taxon>
        <taxon>Bacteroidota</taxon>
        <taxon>Flavobacteriia</taxon>
        <taxon>Flavobacteriales</taxon>
        <taxon>Flavobacteriaceae</taxon>
        <taxon>Cerina</taxon>
    </lineage>
</organism>
<accession>A0AAE3EW09</accession>
<keyword evidence="3" id="KW-0804">Transcription</keyword>
<dbReference type="GO" id="GO:0003700">
    <property type="term" value="F:DNA-binding transcription factor activity"/>
    <property type="evidence" value="ECO:0007669"/>
    <property type="project" value="InterPro"/>
</dbReference>
<dbReference type="SMART" id="SM00345">
    <property type="entry name" value="HTH_GNTR"/>
    <property type="match status" value="1"/>
</dbReference>
<evidence type="ECO:0000313" key="5">
    <source>
        <dbReference type="EMBL" id="MCG2462087.1"/>
    </source>
</evidence>
<dbReference type="SUPFAM" id="SSF46785">
    <property type="entry name" value="Winged helix' DNA-binding domain"/>
    <property type="match status" value="1"/>
</dbReference>
<dbReference type="SUPFAM" id="SSF53822">
    <property type="entry name" value="Periplasmic binding protein-like I"/>
    <property type="match status" value="1"/>
</dbReference>
<evidence type="ECO:0000259" key="4">
    <source>
        <dbReference type="PROSITE" id="PS50949"/>
    </source>
</evidence>
<keyword evidence="1" id="KW-0805">Transcription regulation</keyword>
<comment type="caution">
    <text evidence="5">The sequence shown here is derived from an EMBL/GenBank/DDBJ whole genome shotgun (WGS) entry which is preliminary data.</text>
</comment>
<dbReference type="PANTHER" id="PTHR38445:SF9">
    <property type="entry name" value="HTH-TYPE TRANSCRIPTIONAL REPRESSOR YTRA"/>
    <property type="match status" value="1"/>
</dbReference>
<dbReference type="Pfam" id="PF13377">
    <property type="entry name" value="Peripla_BP_3"/>
    <property type="match status" value="1"/>
</dbReference>